<name>A0AAP5I1M9_9CYAN</name>
<keyword evidence="1" id="KW-1133">Transmembrane helix</keyword>
<keyword evidence="3" id="KW-1185">Reference proteome</keyword>
<gene>
    <name evidence="2" type="ORF">G7B40_000525</name>
</gene>
<dbReference type="InterPro" id="IPR012861">
    <property type="entry name" value="DUF1634"/>
</dbReference>
<accession>A0AAP5I1M9</accession>
<reference evidence="3" key="1">
    <citation type="journal article" date="2021" name="Science">
        <title>Hunting the eagle killer: A cyanobacterial neurotoxin causes vacuolar myelinopathy.</title>
        <authorList>
            <person name="Breinlinger S."/>
            <person name="Phillips T.J."/>
            <person name="Haram B.N."/>
            <person name="Mares J."/>
            <person name="Martinez Yerena J.A."/>
            <person name="Hrouzek P."/>
            <person name="Sobotka R."/>
            <person name="Henderson W.M."/>
            <person name="Schmieder P."/>
            <person name="Williams S.M."/>
            <person name="Lauderdale J.D."/>
            <person name="Wilde H.D."/>
            <person name="Gerrin W."/>
            <person name="Kust A."/>
            <person name="Washington J.W."/>
            <person name="Wagner C."/>
            <person name="Geier B."/>
            <person name="Liebeke M."/>
            <person name="Enke H."/>
            <person name="Niedermeyer T.H.J."/>
            <person name="Wilde S.B."/>
        </authorList>
    </citation>
    <scope>NUCLEOTIDE SEQUENCE [LARGE SCALE GENOMIC DNA]</scope>
    <source>
        <strain evidence="3">Thurmond2011</strain>
    </source>
</reference>
<comment type="caution">
    <text evidence="2">The sequence shown here is derived from an EMBL/GenBank/DDBJ whole genome shotgun (WGS) entry which is preliminary data.</text>
</comment>
<dbReference type="AlphaFoldDB" id="A0AAP5I1M9"/>
<feature type="transmembrane region" description="Helical" evidence="1">
    <location>
        <begin position="128"/>
        <end position="151"/>
    </location>
</feature>
<protein>
    <submittedName>
        <fullName evidence="2">DUF1634 domain-containing protein</fullName>
    </submittedName>
</protein>
<dbReference type="EMBL" id="JAALHA020000001">
    <property type="protein sequence ID" value="MDR9893071.1"/>
    <property type="molecule type" value="Genomic_DNA"/>
</dbReference>
<dbReference type="Pfam" id="PF07843">
    <property type="entry name" value="DUF1634"/>
    <property type="match status" value="1"/>
</dbReference>
<evidence type="ECO:0000256" key="1">
    <source>
        <dbReference type="SAM" id="Phobius"/>
    </source>
</evidence>
<proteinExistence type="predicted"/>
<feature type="transmembrane region" description="Helical" evidence="1">
    <location>
        <begin position="70"/>
        <end position="91"/>
    </location>
</feature>
<sequence length="179" mass="20170">MANFDLFWRPVSSTSSKDEVDLLVLHPEEVDTEVEALRKTVNNAEFVFYDNKNFTKTQDQEQLENLLSNLLKLGVLLASAVVLFGGIIYLVHQWDQPVTYRFFRGEPSQFCSPIAVVKAVLAGSDRAIIQLGLLLLVATPILRVIISLLAFLWVRNFIYVMITLLVLSCLSYSLVGAYI</sequence>
<organism evidence="2 3">
    <name type="scientific">Aetokthonos hydrillicola Thurmond2011</name>
    <dbReference type="NCBI Taxonomy" id="2712845"/>
    <lineage>
        <taxon>Bacteria</taxon>
        <taxon>Bacillati</taxon>
        <taxon>Cyanobacteriota</taxon>
        <taxon>Cyanophyceae</taxon>
        <taxon>Nostocales</taxon>
        <taxon>Hapalosiphonaceae</taxon>
        <taxon>Aetokthonos</taxon>
    </lineage>
</organism>
<dbReference type="RefSeq" id="WP_208342775.1">
    <property type="nucleotide sequence ID" value="NZ_CAWQFN010000186.1"/>
</dbReference>
<evidence type="ECO:0000313" key="2">
    <source>
        <dbReference type="EMBL" id="MDR9893071.1"/>
    </source>
</evidence>
<feature type="transmembrane region" description="Helical" evidence="1">
    <location>
        <begin position="157"/>
        <end position="178"/>
    </location>
</feature>
<keyword evidence="1" id="KW-0812">Transmembrane</keyword>
<dbReference type="Proteomes" id="UP000667802">
    <property type="component" value="Unassembled WGS sequence"/>
</dbReference>
<keyword evidence="1" id="KW-0472">Membrane</keyword>
<evidence type="ECO:0000313" key="3">
    <source>
        <dbReference type="Proteomes" id="UP000667802"/>
    </source>
</evidence>